<keyword evidence="18" id="KW-1185">Reference proteome</keyword>
<feature type="binding site" evidence="16">
    <location>
        <begin position="6"/>
        <end position="13"/>
    </location>
    <ligand>
        <name>ATP</name>
        <dbReference type="ChEBI" id="CHEBI:30616"/>
    </ligand>
</feature>
<keyword evidence="8 16" id="KW-0808">Transferase</keyword>
<dbReference type="EC" id="2.7.1.33" evidence="6 16"/>
<evidence type="ECO:0000256" key="2">
    <source>
        <dbReference type="ARBA" id="ARBA00001958"/>
    </source>
</evidence>
<evidence type="ECO:0000256" key="5">
    <source>
        <dbReference type="ARBA" id="ARBA00011738"/>
    </source>
</evidence>
<dbReference type="SUPFAM" id="SSF53067">
    <property type="entry name" value="Actin-like ATPase domain"/>
    <property type="match status" value="2"/>
</dbReference>
<evidence type="ECO:0000256" key="16">
    <source>
        <dbReference type="HAMAP-Rule" id="MF_01274"/>
    </source>
</evidence>
<dbReference type="InterPro" id="IPR004619">
    <property type="entry name" value="Type_III_PanK"/>
</dbReference>
<dbReference type="NCBIfam" id="NF009853">
    <property type="entry name" value="PRK13320.1-5"/>
    <property type="match status" value="1"/>
</dbReference>
<evidence type="ECO:0000256" key="11">
    <source>
        <dbReference type="ARBA" id="ARBA00022840"/>
    </source>
</evidence>
<dbReference type="RefSeq" id="WP_311501461.1">
    <property type="nucleotide sequence ID" value="NZ_JAVRHK010000001.1"/>
</dbReference>
<dbReference type="HAMAP" id="MF_01274">
    <property type="entry name" value="Pantothen_kinase_3"/>
    <property type="match status" value="1"/>
</dbReference>
<comment type="similarity">
    <text evidence="14 16">Belongs to the type III pantothenate kinase family.</text>
</comment>
<evidence type="ECO:0000313" key="17">
    <source>
        <dbReference type="EMBL" id="MDT0675013.1"/>
    </source>
</evidence>
<keyword evidence="7 16" id="KW-0963">Cytoplasm</keyword>
<evidence type="ECO:0000256" key="9">
    <source>
        <dbReference type="ARBA" id="ARBA00022741"/>
    </source>
</evidence>
<organism evidence="17 18">
    <name type="scientific">Autumnicola musiva</name>
    <dbReference type="NCBI Taxonomy" id="3075589"/>
    <lineage>
        <taxon>Bacteria</taxon>
        <taxon>Pseudomonadati</taxon>
        <taxon>Bacteroidota</taxon>
        <taxon>Flavobacteriia</taxon>
        <taxon>Flavobacteriales</taxon>
        <taxon>Flavobacteriaceae</taxon>
        <taxon>Autumnicola</taxon>
    </lineage>
</organism>
<keyword evidence="10 16" id="KW-0418">Kinase</keyword>
<feature type="binding site" evidence="16">
    <location>
        <position position="172"/>
    </location>
    <ligand>
        <name>substrate</name>
    </ligand>
</feature>
<feature type="binding site" evidence="16">
    <location>
        <position position="117"/>
    </location>
    <ligand>
        <name>K(+)</name>
        <dbReference type="ChEBI" id="CHEBI:29103"/>
    </ligand>
</feature>
<gene>
    <name evidence="16" type="primary">coaX</name>
    <name evidence="17" type="ORF">RM539_00255</name>
</gene>
<evidence type="ECO:0000256" key="7">
    <source>
        <dbReference type="ARBA" id="ARBA00022490"/>
    </source>
</evidence>
<keyword evidence="11 16" id="KW-0067">ATP-binding</keyword>
<evidence type="ECO:0000313" key="18">
    <source>
        <dbReference type="Proteomes" id="UP001262582"/>
    </source>
</evidence>
<comment type="caution">
    <text evidence="17">The sequence shown here is derived from an EMBL/GenBank/DDBJ whole genome shotgun (WGS) entry which is preliminary data.</text>
</comment>
<dbReference type="CDD" id="cd24015">
    <property type="entry name" value="ASKHA_NBD_PanK-III"/>
    <property type="match status" value="1"/>
</dbReference>
<comment type="pathway">
    <text evidence="4 16">Cofactor biosynthesis; coenzyme A biosynthesis; CoA from (R)-pantothenate: step 1/5.</text>
</comment>
<protein>
    <recommendedName>
        <fullName evidence="15 16">Type III pantothenate kinase</fullName>
        <ecNumber evidence="6 16">2.7.1.33</ecNumber>
    </recommendedName>
    <alternativeName>
        <fullName evidence="16">PanK-III</fullName>
    </alternativeName>
    <alternativeName>
        <fullName evidence="16">Pantothenic acid kinase</fullName>
    </alternativeName>
</protein>
<dbReference type="EMBL" id="JAVRHK010000001">
    <property type="protein sequence ID" value="MDT0675013.1"/>
    <property type="molecule type" value="Genomic_DNA"/>
</dbReference>
<comment type="function">
    <text evidence="16">Catalyzes the phosphorylation of pantothenate (Pan), the first step in CoA biosynthesis.</text>
</comment>
<comment type="subcellular location">
    <subcellularLocation>
        <location evidence="3 16">Cytoplasm</location>
    </subcellularLocation>
</comment>
<feature type="binding site" evidence="16">
    <location>
        <position position="120"/>
    </location>
    <ligand>
        <name>ATP</name>
        <dbReference type="ChEBI" id="CHEBI:30616"/>
    </ligand>
</feature>
<evidence type="ECO:0000256" key="6">
    <source>
        <dbReference type="ARBA" id="ARBA00012102"/>
    </source>
</evidence>
<evidence type="ECO:0000256" key="15">
    <source>
        <dbReference type="ARBA" id="ARBA00040883"/>
    </source>
</evidence>
<evidence type="ECO:0000256" key="4">
    <source>
        <dbReference type="ARBA" id="ARBA00005225"/>
    </source>
</evidence>
<comment type="cofactor">
    <cofactor evidence="2">
        <name>K(+)</name>
        <dbReference type="ChEBI" id="CHEBI:29103"/>
    </cofactor>
</comment>
<evidence type="ECO:0000256" key="10">
    <source>
        <dbReference type="ARBA" id="ARBA00022777"/>
    </source>
</evidence>
<evidence type="ECO:0000256" key="3">
    <source>
        <dbReference type="ARBA" id="ARBA00004496"/>
    </source>
</evidence>
<dbReference type="GO" id="GO:0004594">
    <property type="term" value="F:pantothenate kinase activity"/>
    <property type="evidence" value="ECO:0007669"/>
    <property type="project" value="UniProtKB-EC"/>
</dbReference>
<dbReference type="InterPro" id="IPR043129">
    <property type="entry name" value="ATPase_NBD"/>
</dbReference>
<sequence>MNLVVDIGNSLVKAAVFQETEMLVKTIFPMSDFSEKILEIRNSYPKTGAAILSSVIKEVKDEVSLLQENFYFLQLSSNLALPFKNCYATPDTLGKDRIALVAAAVAGFPYKNVLVIDAGTCITFDFKNKKEEYLGGAISPGLEMRFKALHKFTANLPLLSAEGNVKMIGDSTKSSILSGVINGITAEIDGTINAYSSKYEDLTVIFTGGDQQILSMRLKNSIFANSNFLLEGLNHILEFNKNQ</sequence>
<keyword evidence="13 16" id="KW-0173">Coenzyme A biosynthesis</keyword>
<evidence type="ECO:0000256" key="12">
    <source>
        <dbReference type="ARBA" id="ARBA00022958"/>
    </source>
</evidence>
<evidence type="ECO:0000256" key="14">
    <source>
        <dbReference type="ARBA" id="ARBA00038036"/>
    </source>
</evidence>
<comment type="catalytic activity">
    <reaction evidence="1 16">
        <text>(R)-pantothenate + ATP = (R)-4'-phosphopantothenate + ADP + H(+)</text>
        <dbReference type="Rhea" id="RHEA:16373"/>
        <dbReference type="ChEBI" id="CHEBI:10986"/>
        <dbReference type="ChEBI" id="CHEBI:15378"/>
        <dbReference type="ChEBI" id="CHEBI:29032"/>
        <dbReference type="ChEBI" id="CHEBI:30616"/>
        <dbReference type="ChEBI" id="CHEBI:456216"/>
        <dbReference type="EC" id="2.7.1.33"/>
    </reaction>
</comment>
<comment type="subunit">
    <text evidence="5 16">Homodimer.</text>
</comment>
<reference evidence="17 18" key="1">
    <citation type="submission" date="2023-09" db="EMBL/GenBank/DDBJ databases">
        <authorList>
            <person name="Rey-Velasco X."/>
        </authorList>
    </citation>
    <scope>NUCLEOTIDE SEQUENCE [LARGE SCALE GENOMIC DNA]</scope>
    <source>
        <strain evidence="17 18">F117</strain>
    </source>
</reference>
<name>A0ABU3D0E9_9FLAO</name>
<dbReference type="NCBIfam" id="TIGR00671">
    <property type="entry name" value="baf"/>
    <property type="match status" value="1"/>
</dbReference>
<keyword evidence="16" id="KW-0479">Metal-binding</keyword>
<comment type="cofactor">
    <cofactor evidence="16">
        <name>NH4(+)</name>
        <dbReference type="ChEBI" id="CHEBI:28938"/>
    </cofactor>
    <cofactor evidence="16">
        <name>K(+)</name>
        <dbReference type="ChEBI" id="CHEBI:29103"/>
    </cofactor>
    <text evidence="16">A monovalent cation. Ammonium or potassium.</text>
</comment>
<keyword evidence="12 16" id="KW-0630">Potassium</keyword>
<feature type="binding site" evidence="16">
    <location>
        <position position="87"/>
    </location>
    <ligand>
        <name>substrate</name>
    </ligand>
</feature>
<dbReference type="PANTHER" id="PTHR34265:SF1">
    <property type="entry name" value="TYPE III PANTOTHENATE KINASE"/>
    <property type="match status" value="1"/>
</dbReference>
<feature type="binding site" evidence="16">
    <location>
        <begin position="94"/>
        <end position="97"/>
    </location>
    <ligand>
        <name>substrate</name>
    </ligand>
</feature>
<dbReference type="Pfam" id="PF03309">
    <property type="entry name" value="Pan_kinase"/>
    <property type="match status" value="1"/>
</dbReference>
<dbReference type="Gene3D" id="3.30.420.40">
    <property type="match status" value="2"/>
</dbReference>
<feature type="active site" description="Proton acceptor" evidence="16">
    <location>
        <position position="96"/>
    </location>
</feature>
<dbReference type="PANTHER" id="PTHR34265">
    <property type="entry name" value="TYPE III PANTOTHENATE KINASE"/>
    <property type="match status" value="1"/>
</dbReference>
<proteinExistence type="inferred from homology"/>
<dbReference type="Proteomes" id="UP001262582">
    <property type="component" value="Unassembled WGS sequence"/>
</dbReference>
<evidence type="ECO:0000256" key="13">
    <source>
        <dbReference type="ARBA" id="ARBA00022993"/>
    </source>
</evidence>
<evidence type="ECO:0000256" key="1">
    <source>
        <dbReference type="ARBA" id="ARBA00001206"/>
    </source>
</evidence>
<accession>A0ABU3D0E9</accession>
<keyword evidence="9 16" id="KW-0547">Nucleotide-binding</keyword>
<evidence type="ECO:0000256" key="8">
    <source>
        <dbReference type="ARBA" id="ARBA00022679"/>
    </source>
</evidence>